<dbReference type="PROSITE" id="PS51257">
    <property type="entry name" value="PROKAR_LIPOPROTEIN"/>
    <property type="match status" value="1"/>
</dbReference>
<evidence type="ECO:0008006" key="3">
    <source>
        <dbReference type="Google" id="ProtNLM"/>
    </source>
</evidence>
<dbReference type="RefSeq" id="WP_234867273.1">
    <property type="nucleotide sequence ID" value="NZ_JAKEVY010000004.1"/>
</dbReference>
<keyword evidence="2" id="KW-1185">Reference proteome</keyword>
<dbReference type="EMBL" id="JAKEVY010000004">
    <property type="protein sequence ID" value="MCF1716249.1"/>
    <property type="molecule type" value="Genomic_DNA"/>
</dbReference>
<dbReference type="PANTHER" id="PTHR41339:SF1">
    <property type="entry name" value="SECRETED PROTEIN"/>
    <property type="match status" value="1"/>
</dbReference>
<reference evidence="1 2" key="1">
    <citation type="submission" date="2022-01" db="EMBL/GenBank/DDBJ databases">
        <title>Flavihumibacter sp. nov., isolated from sediment of a river.</title>
        <authorList>
            <person name="Liu H."/>
        </authorList>
    </citation>
    <scope>NUCLEOTIDE SEQUENCE [LARGE SCALE GENOMIC DNA]</scope>
    <source>
        <strain evidence="1 2">RY-1</strain>
    </source>
</reference>
<protein>
    <recommendedName>
        <fullName evidence="3">T9SS C-terminal target domain-containing protein</fullName>
    </recommendedName>
</protein>
<proteinExistence type="predicted"/>
<accession>A0ABS9BKN1</accession>
<dbReference type="PANTHER" id="PTHR41339">
    <property type="entry name" value="LIPL48"/>
    <property type="match status" value="1"/>
</dbReference>
<sequence>MKLVKQFALIAISAVTITSCIKVEVGDTINNPGGGTDTTARVLNGTIDESVTLTRGTWTLKGYVYVNNGAVLTIEPGTIIKSDVSDKGALIIERGSRLIADGRPDAPIVFTSGRPAGERAPGDWGGIILLGNAPTNRPQSPAPIIEGGVNRPYGGTNAADNSGTLRYVRIEFSGIAAEPGSEINGLTLGGVGSGTIIENVQVSYGADDAYEFFGGTVNCKNLIAFGTMDDDFDFDFGYQGKIQFAVSLRDKPADTDQANGIECDNDGSGSNAEPFTRPYLSNLTLIGPYDTTGSNSNHGFSNRWRRATRFVLNNSLLIGHRRAGFSMESAATAQAYKDGLSEFKNNIVAVYTRPYNVQDDGAKTVFATNDILQTKAESEGNRTLASREAVQLNDPFNLTAPNFLPKAGSPALTGASFTGMDSFFTTTSYIGAFGTSNWAQGWSSFNPRANVY</sequence>
<dbReference type="Proteomes" id="UP001200145">
    <property type="component" value="Unassembled WGS sequence"/>
</dbReference>
<evidence type="ECO:0000313" key="2">
    <source>
        <dbReference type="Proteomes" id="UP001200145"/>
    </source>
</evidence>
<comment type="caution">
    <text evidence="1">The sequence shown here is derived from an EMBL/GenBank/DDBJ whole genome shotgun (WGS) entry which is preliminary data.</text>
</comment>
<name>A0ABS9BKN1_9BACT</name>
<evidence type="ECO:0000313" key="1">
    <source>
        <dbReference type="EMBL" id="MCF1716249.1"/>
    </source>
</evidence>
<organism evidence="1 2">
    <name type="scientific">Flavihumibacter fluminis</name>
    <dbReference type="NCBI Taxonomy" id="2909236"/>
    <lineage>
        <taxon>Bacteria</taxon>
        <taxon>Pseudomonadati</taxon>
        <taxon>Bacteroidota</taxon>
        <taxon>Chitinophagia</taxon>
        <taxon>Chitinophagales</taxon>
        <taxon>Chitinophagaceae</taxon>
        <taxon>Flavihumibacter</taxon>
    </lineage>
</organism>
<gene>
    <name evidence="1" type="ORF">L0U88_16525</name>
</gene>